<feature type="domain" description="Retrotransposon gag" evidence="1">
    <location>
        <begin position="88"/>
        <end position="176"/>
    </location>
</feature>
<evidence type="ECO:0000313" key="3">
    <source>
        <dbReference type="RefSeq" id="XP_016684001.1"/>
    </source>
</evidence>
<reference evidence="2" key="1">
    <citation type="journal article" date="2020" name="Nat. Genet.">
        <title>Genomic diversifications of five Gossypium allopolyploid species and their impact on cotton improvement.</title>
        <authorList>
            <person name="Chen Z.J."/>
            <person name="Sreedasyam A."/>
            <person name="Ando A."/>
            <person name="Song Q."/>
            <person name="De Santiago L.M."/>
            <person name="Hulse-Kemp A.M."/>
            <person name="Ding M."/>
            <person name="Ye W."/>
            <person name="Kirkbride R.C."/>
            <person name="Jenkins J."/>
            <person name="Plott C."/>
            <person name="Lovell J."/>
            <person name="Lin Y.M."/>
            <person name="Vaughn R."/>
            <person name="Liu B."/>
            <person name="Simpson S."/>
            <person name="Scheffler B.E."/>
            <person name="Wen L."/>
            <person name="Saski C.A."/>
            <person name="Grover C.E."/>
            <person name="Hu G."/>
            <person name="Conover J.L."/>
            <person name="Carlson J.W."/>
            <person name="Shu S."/>
            <person name="Boston L.B."/>
            <person name="Williams M."/>
            <person name="Peterson D.G."/>
            <person name="McGee K."/>
            <person name="Jones D.C."/>
            <person name="Wendel J.F."/>
            <person name="Stelly D.M."/>
            <person name="Grimwood J."/>
            <person name="Schmutz J."/>
        </authorList>
    </citation>
    <scope>NUCLEOTIDE SEQUENCE [LARGE SCALE GENOMIC DNA]</scope>
    <source>
        <strain evidence="2">cv. TM-1</strain>
    </source>
</reference>
<organism evidence="2 3">
    <name type="scientific">Gossypium hirsutum</name>
    <name type="common">Upland cotton</name>
    <name type="synonym">Gossypium mexicanum</name>
    <dbReference type="NCBI Taxonomy" id="3635"/>
    <lineage>
        <taxon>Eukaryota</taxon>
        <taxon>Viridiplantae</taxon>
        <taxon>Streptophyta</taxon>
        <taxon>Embryophyta</taxon>
        <taxon>Tracheophyta</taxon>
        <taxon>Spermatophyta</taxon>
        <taxon>Magnoliopsida</taxon>
        <taxon>eudicotyledons</taxon>
        <taxon>Gunneridae</taxon>
        <taxon>Pentapetalae</taxon>
        <taxon>rosids</taxon>
        <taxon>malvids</taxon>
        <taxon>Malvales</taxon>
        <taxon>Malvaceae</taxon>
        <taxon>Malvoideae</taxon>
        <taxon>Gossypium</taxon>
    </lineage>
</organism>
<reference evidence="3" key="2">
    <citation type="submission" date="2025-08" db="UniProtKB">
        <authorList>
            <consortium name="RefSeq"/>
        </authorList>
    </citation>
    <scope>IDENTIFICATION</scope>
</reference>
<dbReference type="GeneID" id="107902301"/>
<dbReference type="PANTHER" id="PTHR34482">
    <property type="entry name" value="DNA DAMAGE-INDUCIBLE PROTEIN 1-LIKE"/>
    <property type="match status" value="1"/>
</dbReference>
<evidence type="ECO:0000259" key="1">
    <source>
        <dbReference type="Pfam" id="PF03732"/>
    </source>
</evidence>
<dbReference type="OrthoDB" id="2272416at2759"/>
<dbReference type="InterPro" id="IPR005162">
    <property type="entry name" value="Retrotrans_gag_dom"/>
</dbReference>
<evidence type="ECO:0000313" key="2">
    <source>
        <dbReference type="Proteomes" id="UP000818029"/>
    </source>
</evidence>
<keyword evidence="2" id="KW-1185">Reference proteome</keyword>
<name>A0A1U8J0X7_GOSHI</name>
<proteinExistence type="predicted"/>
<sequence>MENGNINYDHVGNDLVTQALLRALNRVAKAPIGGVSRGTIAERLRSNVVELFRGIAGITPIVAEYWMETTEKILEDLECTPEQKLKGVVSMLRDKAYRWWQPVVRGTLPECIDWAYFQEAFQGMYVGPRYMGARRLEFIKLKQGDKTVSEYKAEFLEPSMVASEQEKSFHFQEGLRYDLKVQVAPHQETVFEALVEKTKIIEEIKCVECKRKGKHRDHPKREMGPTGPNL</sequence>
<dbReference type="Pfam" id="PF03732">
    <property type="entry name" value="Retrotrans_gag"/>
    <property type="match status" value="1"/>
</dbReference>
<dbReference type="Proteomes" id="UP000818029">
    <property type="component" value="Chromosome A13"/>
</dbReference>
<protein>
    <recommendedName>
        <fullName evidence="1">Retrotransposon gag domain-containing protein</fullName>
    </recommendedName>
</protein>
<gene>
    <name evidence="3" type="primary">LOC107902301</name>
</gene>
<dbReference type="PaxDb" id="3635-A0A1U8J0X7"/>
<accession>A0A1U8J0X7</accession>
<dbReference type="KEGG" id="ghi:107902301"/>
<dbReference type="RefSeq" id="XP_016684001.1">
    <property type="nucleotide sequence ID" value="XM_016828512.1"/>
</dbReference>
<dbReference type="AlphaFoldDB" id="A0A1U8J0X7"/>
<dbReference type="PANTHER" id="PTHR34482:SF36">
    <property type="entry name" value="RETROTRANSPOSON GAG DOMAIN-CONTAINING PROTEIN"/>
    <property type="match status" value="1"/>
</dbReference>